<keyword evidence="2" id="KW-0547">Nucleotide-binding</keyword>
<comment type="similarity">
    <text evidence="1">Belongs to the FtsZ family.</text>
</comment>
<dbReference type="GO" id="GO:0051301">
    <property type="term" value="P:cell division"/>
    <property type="evidence" value="ECO:0007669"/>
    <property type="project" value="UniProtKB-KW"/>
</dbReference>
<keyword evidence="8" id="KW-1185">Reference proteome</keyword>
<dbReference type="SMART" id="SM00865">
    <property type="entry name" value="Tubulin_C"/>
    <property type="match status" value="1"/>
</dbReference>
<reference evidence="7 8" key="1">
    <citation type="journal article" date="2017" name="Mol. Biol. Evol.">
        <title>The 4-celled Tetrabaena socialis nuclear genome reveals the essential components for genetic control of cell number at the origin of multicellularity in the volvocine lineage.</title>
        <authorList>
            <person name="Featherston J."/>
            <person name="Arakaki Y."/>
            <person name="Hanschen E.R."/>
            <person name="Ferris P.J."/>
            <person name="Michod R.E."/>
            <person name="Olson B.J.S.C."/>
            <person name="Nozaki H."/>
            <person name="Durand P.M."/>
        </authorList>
    </citation>
    <scope>NUCLEOTIDE SEQUENCE [LARGE SCALE GENOMIC DNA]</scope>
    <source>
        <strain evidence="7 8">NIES-571</strain>
    </source>
</reference>
<dbReference type="InterPro" id="IPR036525">
    <property type="entry name" value="Tubulin/FtsZ_GTPase_sf"/>
</dbReference>
<dbReference type="Gene3D" id="3.30.1330.20">
    <property type="entry name" value="Tubulin/FtsZ, C-terminal domain"/>
    <property type="match status" value="1"/>
</dbReference>
<dbReference type="InterPro" id="IPR024757">
    <property type="entry name" value="FtsZ_C"/>
</dbReference>
<feature type="compositionally biased region" description="Low complexity" evidence="4">
    <location>
        <begin position="484"/>
        <end position="501"/>
    </location>
</feature>
<dbReference type="Proteomes" id="UP000236333">
    <property type="component" value="Unassembled WGS sequence"/>
</dbReference>
<accession>A0A2J8AAC5</accession>
<evidence type="ECO:0000256" key="3">
    <source>
        <dbReference type="ARBA" id="ARBA00023134"/>
    </source>
</evidence>
<dbReference type="GO" id="GO:0009507">
    <property type="term" value="C:chloroplast"/>
    <property type="evidence" value="ECO:0007669"/>
    <property type="project" value="TreeGrafter"/>
</dbReference>
<dbReference type="Pfam" id="PF12327">
    <property type="entry name" value="FtsZ_C"/>
    <property type="match status" value="1"/>
</dbReference>
<name>A0A2J8AAC5_9CHLO</name>
<dbReference type="AlphaFoldDB" id="A0A2J8AAC5"/>
<dbReference type="SUPFAM" id="SSF52490">
    <property type="entry name" value="Tubulin nucleotide-binding domain-like"/>
    <property type="match status" value="1"/>
</dbReference>
<dbReference type="InterPro" id="IPR020805">
    <property type="entry name" value="Cell_div_FtsZ_CS"/>
</dbReference>
<dbReference type="InterPro" id="IPR008280">
    <property type="entry name" value="Tub_FtsZ_C"/>
</dbReference>
<feature type="domain" description="Tubulin/FtsZ 2-layer sandwich" evidence="6">
    <location>
        <begin position="308"/>
        <end position="432"/>
    </location>
</feature>
<feature type="domain" description="Tubulin/FtsZ GTPase" evidence="5">
    <location>
        <begin position="114"/>
        <end position="306"/>
    </location>
</feature>
<keyword evidence="7" id="KW-0131">Cell cycle</keyword>
<dbReference type="FunFam" id="3.40.50.1440:FF:000001">
    <property type="entry name" value="Cell division protein FtsZ"/>
    <property type="match status" value="1"/>
</dbReference>
<dbReference type="NCBIfam" id="TIGR00065">
    <property type="entry name" value="ftsZ"/>
    <property type="match status" value="1"/>
</dbReference>
<evidence type="ECO:0000259" key="6">
    <source>
        <dbReference type="SMART" id="SM00865"/>
    </source>
</evidence>
<dbReference type="PRINTS" id="PR00423">
    <property type="entry name" value="CELLDVISFTSZ"/>
</dbReference>
<keyword evidence="7" id="KW-0132">Cell division</keyword>
<dbReference type="OrthoDB" id="70257at2759"/>
<dbReference type="CDD" id="cd02201">
    <property type="entry name" value="FtsZ_type1"/>
    <property type="match status" value="1"/>
</dbReference>
<dbReference type="PROSITE" id="PS01135">
    <property type="entry name" value="FTSZ_2"/>
    <property type="match status" value="1"/>
</dbReference>
<evidence type="ECO:0000256" key="1">
    <source>
        <dbReference type="ARBA" id="ARBA00009690"/>
    </source>
</evidence>
<comment type="caution">
    <text evidence="7">The sequence shown here is derived from an EMBL/GenBank/DDBJ whole genome shotgun (WGS) entry which is preliminary data.</text>
</comment>
<dbReference type="Gene3D" id="3.40.50.1440">
    <property type="entry name" value="Tubulin/FtsZ, GTPase domain"/>
    <property type="match status" value="1"/>
</dbReference>
<dbReference type="PANTHER" id="PTHR30314:SF23">
    <property type="entry name" value="PLASTID DIVISION PROTEIN FTSZ"/>
    <property type="match status" value="1"/>
</dbReference>
<dbReference type="PANTHER" id="PTHR30314">
    <property type="entry name" value="CELL DIVISION PROTEIN FTSZ-RELATED"/>
    <property type="match status" value="1"/>
</dbReference>
<proteinExistence type="inferred from homology"/>
<dbReference type="GO" id="GO:0032153">
    <property type="term" value="C:cell division site"/>
    <property type="evidence" value="ECO:0007669"/>
    <property type="project" value="TreeGrafter"/>
</dbReference>
<evidence type="ECO:0000313" key="8">
    <source>
        <dbReference type="Proteomes" id="UP000236333"/>
    </source>
</evidence>
<dbReference type="InterPro" id="IPR000158">
    <property type="entry name" value="Cell_div_FtsZ"/>
</dbReference>
<evidence type="ECO:0000256" key="4">
    <source>
        <dbReference type="SAM" id="MobiDB-lite"/>
    </source>
</evidence>
<dbReference type="InterPro" id="IPR045061">
    <property type="entry name" value="FtsZ/CetZ"/>
</dbReference>
<dbReference type="GO" id="GO:0005525">
    <property type="term" value="F:GTP binding"/>
    <property type="evidence" value="ECO:0007669"/>
    <property type="project" value="UniProtKB-KW"/>
</dbReference>
<dbReference type="SMART" id="SM00864">
    <property type="entry name" value="Tubulin"/>
    <property type="match status" value="1"/>
</dbReference>
<dbReference type="InterPro" id="IPR037103">
    <property type="entry name" value="Tubulin/FtsZ-like_C"/>
</dbReference>
<dbReference type="GO" id="GO:0010020">
    <property type="term" value="P:chloroplast fission"/>
    <property type="evidence" value="ECO:0007669"/>
    <property type="project" value="TreeGrafter"/>
</dbReference>
<dbReference type="EMBL" id="PGGS01000089">
    <property type="protein sequence ID" value="PNH09467.1"/>
    <property type="molecule type" value="Genomic_DNA"/>
</dbReference>
<organism evidence="7 8">
    <name type="scientific">Tetrabaena socialis</name>
    <dbReference type="NCBI Taxonomy" id="47790"/>
    <lineage>
        <taxon>Eukaryota</taxon>
        <taxon>Viridiplantae</taxon>
        <taxon>Chlorophyta</taxon>
        <taxon>core chlorophytes</taxon>
        <taxon>Chlorophyceae</taxon>
        <taxon>CS clade</taxon>
        <taxon>Chlamydomonadales</taxon>
        <taxon>Tetrabaenaceae</taxon>
        <taxon>Tetrabaena</taxon>
    </lineage>
</organism>
<gene>
    <name evidence="7" type="ORF">TSOC_003905</name>
</gene>
<dbReference type="InterPro" id="IPR003008">
    <property type="entry name" value="Tubulin_FtsZ_GTPase"/>
</dbReference>
<feature type="region of interest" description="Disordered" evidence="4">
    <location>
        <begin position="447"/>
        <end position="506"/>
    </location>
</feature>
<evidence type="ECO:0000313" key="7">
    <source>
        <dbReference type="EMBL" id="PNH09467.1"/>
    </source>
</evidence>
<sequence>MPAPVESTTLVQFARGSNSSLRQSRPDIIHSQSIITYITPIVASLGLSNRCCWRKCPARDQPCSPASHPVPGTSYTVQPRSFTQLQGTPRRHRHGRNYMVVANSGYIPFGGDARIKVIGCGGGGGNALNRMISSGLQGVEFWAINTDAQALAAHQALNKVQIGSELTRGLGCGGNPELGRQAAMQCEDALRRMVQGADLVFITAGMGGGTGTGAAPVVARISKELGILTVGVVTYPFNFEGRRRAGQALEGIEGLREAVDSVIVIPNDRLLDVASASTALQDAFALADDVLRQGVQGISDIITVPGLINVDFADVKAIMSNSGTAMLGVGAASTATVVPGGADRAEQAATAATSAPLIQRSIEKATGIVYNITGGKDLTLAEVNKVSEVVTALADPTCNIIFGAVVDEQYDGELHVTIIATGFAPTYETELLSGGTATQQQARQQRRAANQASMAALGAGPGGKVRPPADALVAPAGISSAPVAQPAPAPQQQQPAAPAQPWSRPNRARLDFLGRSIL</sequence>
<dbReference type="SUPFAM" id="SSF55307">
    <property type="entry name" value="Tubulin C-terminal domain-like"/>
    <property type="match status" value="1"/>
</dbReference>
<protein>
    <submittedName>
        <fullName evidence="7">Cell division protein FtsZ 1, chloroplastic</fullName>
    </submittedName>
</protein>
<dbReference type="InterPro" id="IPR018316">
    <property type="entry name" value="Tubulin/FtsZ_2-layer-sand-dom"/>
</dbReference>
<keyword evidence="3" id="KW-0342">GTP-binding</keyword>
<feature type="compositionally biased region" description="Low complexity" evidence="4">
    <location>
        <begin position="447"/>
        <end position="456"/>
    </location>
</feature>
<dbReference type="GO" id="GO:0003924">
    <property type="term" value="F:GTPase activity"/>
    <property type="evidence" value="ECO:0007669"/>
    <property type="project" value="InterPro"/>
</dbReference>
<dbReference type="Pfam" id="PF00091">
    <property type="entry name" value="Tubulin"/>
    <property type="match status" value="1"/>
</dbReference>
<evidence type="ECO:0000259" key="5">
    <source>
        <dbReference type="SMART" id="SM00864"/>
    </source>
</evidence>
<evidence type="ECO:0000256" key="2">
    <source>
        <dbReference type="ARBA" id="ARBA00022741"/>
    </source>
</evidence>
<dbReference type="HAMAP" id="MF_00909">
    <property type="entry name" value="FtsZ"/>
    <property type="match status" value="1"/>
</dbReference>